<keyword evidence="5 7" id="KW-0472">Membrane</keyword>
<gene>
    <name evidence="9" type="primary">pra</name>
    <name evidence="9" type="ORF">MSEDJ_55290</name>
</gene>
<keyword evidence="2" id="KW-1003">Cell membrane</keyword>
<feature type="region of interest" description="Disordered" evidence="6">
    <location>
        <begin position="1"/>
        <end position="77"/>
    </location>
</feature>
<dbReference type="InterPro" id="IPR010432">
    <property type="entry name" value="RDD"/>
</dbReference>
<evidence type="ECO:0000256" key="2">
    <source>
        <dbReference type="ARBA" id="ARBA00022475"/>
    </source>
</evidence>
<evidence type="ECO:0000256" key="1">
    <source>
        <dbReference type="ARBA" id="ARBA00004651"/>
    </source>
</evidence>
<keyword evidence="4 7" id="KW-1133">Transmembrane helix</keyword>
<dbReference type="EMBL" id="AP022588">
    <property type="protein sequence ID" value="BBY31433.1"/>
    <property type="molecule type" value="Genomic_DNA"/>
</dbReference>
<organism evidence="9 10">
    <name type="scientific">Mycolicibacterium sediminis</name>
    <dbReference type="NCBI Taxonomy" id="1286180"/>
    <lineage>
        <taxon>Bacteria</taxon>
        <taxon>Bacillati</taxon>
        <taxon>Actinomycetota</taxon>
        <taxon>Actinomycetes</taxon>
        <taxon>Mycobacteriales</taxon>
        <taxon>Mycobacteriaceae</taxon>
        <taxon>Mycolicibacterium</taxon>
    </lineage>
</organism>
<dbReference type="Pfam" id="PF06271">
    <property type="entry name" value="RDD"/>
    <property type="match status" value="1"/>
</dbReference>
<evidence type="ECO:0000256" key="3">
    <source>
        <dbReference type="ARBA" id="ARBA00022692"/>
    </source>
</evidence>
<evidence type="ECO:0000256" key="4">
    <source>
        <dbReference type="ARBA" id="ARBA00022989"/>
    </source>
</evidence>
<accession>A0A7I7QYH5</accession>
<evidence type="ECO:0000256" key="7">
    <source>
        <dbReference type="SAM" id="Phobius"/>
    </source>
</evidence>
<dbReference type="PANTHER" id="PTHR36115">
    <property type="entry name" value="PROLINE-RICH ANTIGEN HOMOLOG-RELATED"/>
    <property type="match status" value="1"/>
</dbReference>
<evidence type="ECO:0000259" key="8">
    <source>
        <dbReference type="Pfam" id="PF06271"/>
    </source>
</evidence>
<feature type="transmembrane region" description="Helical" evidence="7">
    <location>
        <begin position="91"/>
        <end position="111"/>
    </location>
</feature>
<feature type="transmembrane region" description="Helical" evidence="7">
    <location>
        <begin position="139"/>
        <end position="158"/>
    </location>
</feature>
<feature type="compositionally biased region" description="Pro residues" evidence="6">
    <location>
        <begin position="1"/>
        <end position="60"/>
    </location>
</feature>
<protein>
    <submittedName>
        <fullName evidence="9">RDD family protein</fullName>
    </submittedName>
</protein>
<dbReference type="KEGG" id="msei:MSEDJ_55290"/>
<dbReference type="GO" id="GO:0005886">
    <property type="term" value="C:plasma membrane"/>
    <property type="evidence" value="ECO:0007669"/>
    <property type="project" value="UniProtKB-SubCell"/>
</dbReference>
<feature type="domain" description="RDD" evidence="8">
    <location>
        <begin position="84"/>
        <end position="229"/>
    </location>
</feature>
<dbReference type="InterPro" id="IPR051791">
    <property type="entry name" value="Pra-immunoreactive"/>
</dbReference>
<keyword evidence="3 7" id="KW-0812">Transmembrane</keyword>
<dbReference type="RefSeq" id="WP_163800929.1">
    <property type="nucleotide sequence ID" value="NZ_AP022588.1"/>
</dbReference>
<keyword evidence="10" id="KW-1185">Reference proteome</keyword>
<dbReference type="PANTHER" id="PTHR36115:SF6">
    <property type="entry name" value="PROLINE-RICH ANTIGEN HOMOLOG"/>
    <property type="match status" value="1"/>
</dbReference>
<evidence type="ECO:0000256" key="6">
    <source>
        <dbReference type="SAM" id="MobiDB-lite"/>
    </source>
</evidence>
<dbReference type="AlphaFoldDB" id="A0A7I7QYH5"/>
<evidence type="ECO:0000256" key="5">
    <source>
        <dbReference type="ARBA" id="ARBA00023136"/>
    </source>
</evidence>
<reference evidence="9 10" key="1">
    <citation type="journal article" date="2019" name="Emerg. Microbes Infect.">
        <title>Comprehensive subspecies identification of 175 nontuberculous mycobacteria species based on 7547 genomic profiles.</title>
        <authorList>
            <person name="Matsumoto Y."/>
            <person name="Kinjo T."/>
            <person name="Motooka D."/>
            <person name="Nabeya D."/>
            <person name="Jung N."/>
            <person name="Uechi K."/>
            <person name="Horii T."/>
            <person name="Iida T."/>
            <person name="Fujita J."/>
            <person name="Nakamura S."/>
        </authorList>
    </citation>
    <scope>NUCLEOTIDE SEQUENCE [LARGE SCALE GENOMIC DNA]</scope>
    <source>
        <strain evidence="9 10">JCM 17899</strain>
    </source>
</reference>
<sequence length="236" mass="24853">MTDQPPPPPGNLPPPPPPQGGGYPPPPPPQGGGYPPPPPPQGGGYPPPPPPQGGGYPPPQSFGYAGAGSDVPGGPGAPLPKESYTPWFTRVLAWLIDYVPFLIVVGIGYGIEAATQETVCVTDTSEYQMGDFCATGNSTLGVAALVIANLIGLAYVLWNYGYRQGTTGSSIGKSIMKFKVVSEKTWQPIGFGLSVVRQIAHFVDAIICYIGYLFPLWDAKRQTLADKIMTTVCVPL</sequence>
<name>A0A7I7QYH5_9MYCO</name>
<evidence type="ECO:0000313" key="10">
    <source>
        <dbReference type="Proteomes" id="UP000467193"/>
    </source>
</evidence>
<proteinExistence type="predicted"/>
<dbReference type="Proteomes" id="UP000467193">
    <property type="component" value="Chromosome"/>
</dbReference>
<comment type="subcellular location">
    <subcellularLocation>
        <location evidence="1">Cell membrane</location>
        <topology evidence="1">Multi-pass membrane protein</topology>
    </subcellularLocation>
</comment>
<evidence type="ECO:0000313" key="9">
    <source>
        <dbReference type="EMBL" id="BBY31433.1"/>
    </source>
</evidence>